<dbReference type="Pfam" id="PF00392">
    <property type="entry name" value="GntR"/>
    <property type="match status" value="1"/>
</dbReference>
<keyword evidence="1" id="KW-0805">Transcription regulation</keyword>
<dbReference type="GO" id="GO:0003677">
    <property type="term" value="F:DNA binding"/>
    <property type="evidence" value="ECO:0007669"/>
    <property type="project" value="UniProtKB-KW"/>
</dbReference>
<dbReference type="InterPro" id="IPR036390">
    <property type="entry name" value="WH_DNA-bd_sf"/>
</dbReference>
<evidence type="ECO:0000256" key="3">
    <source>
        <dbReference type="ARBA" id="ARBA00023163"/>
    </source>
</evidence>
<protein>
    <submittedName>
        <fullName evidence="5">Transcriptional regulator, GntR family</fullName>
    </submittedName>
</protein>
<dbReference type="SMART" id="SM00345">
    <property type="entry name" value="HTH_GNTR"/>
    <property type="match status" value="1"/>
</dbReference>
<evidence type="ECO:0000313" key="5">
    <source>
        <dbReference type="EMBL" id="ADY14335.1"/>
    </source>
</evidence>
<dbReference type="Gene3D" id="1.10.10.10">
    <property type="entry name" value="Winged helix-like DNA-binding domain superfamily/Winged helix DNA-binding domain"/>
    <property type="match status" value="1"/>
</dbReference>
<dbReference type="InterPro" id="IPR011711">
    <property type="entry name" value="GntR_C"/>
</dbReference>
<dbReference type="PANTHER" id="PTHR43537">
    <property type="entry name" value="TRANSCRIPTIONAL REGULATOR, GNTR FAMILY"/>
    <property type="match status" value="1"/>
</dbReference>
<dbReference type="STRING" id="158189.SpiBuddy_2524"/>
<dbReference type="CDD" id="cd07377">
    <property type="entry name" value="WHTH_GntR"/>
    <property type="match status" value="1"/>
</dbReference>
<organism evidence="5 6">
    <name type="scientific">Sphaerochaeta globosa (strain ATCC BAA-1886 / DSM 22777 / Buddy)</name>
    <name type="common">Spirochaeta sp. (strain Buddy)</name>
    <dbReference type="NCBI Taxonomy" id="158189"/>
    <lineage>
        <taxon>Bacteria</taxon>
        <taxon>Pseudomonadati</taxon>
        <taxon>Spirochaetota</taxon>
        <taxon>Spirochaetia</taxon>
        <taxon>Spirochaetales</taxon>
        <taxon>Sphaerochaetaceae</taxon>
        <taxon>Sphaerochaeta</taxon>
    </lineage>
</organism>
<dbReference type="Pfam" id="PF07729">
    <property type="entry name" value="FCD"/>
    <property type="match status" value="1"/>
</dbReference>
<evidence type="ECO:0000256" key="1">
    <source>
        <dbReference type="ARBA" id="ARBA00023015"/>
    </source>
</evidence>
<evidence type="ECO:0000259" key="4">
    <source>
        <dbReference type="PROSITE" id="PS50949"/>
    </source>
</evidence>
<evidence type="ECO:0000313" key="6">
    <source>
        <dbReference type="Proteomes" id="UP000008466"/>
    </source>
</evidence>
<dbReference type="AlphaFoldDB" id="F0RSD5"/>
<dbReference type="InterPro" id="IPR000524">
    <property type="entry name" value="Tscrpt_reg_HTH_GntR"/>
</dbReference>
<dbReference type="eggNOG" id="COG1802">
    <property type="taxonomic scope" value="Bacteria"/>
</dbReference>
<evidence type="ECO:0000256" key="2">
    <source>
        <dbReference type="ARBA" id="ARBA00023125"/>
    </source>
</evidence>
<proteinExistence type="predicted"/>
<dbReference type="KEGG" id="sbu:SpiBuddy_2524"/>
<sequence length="256" mass="29951">MVSDVFQDESKNALSMSEIYTILRQDILTLKITPGALLSENQVSTRFNTSRTPIRNVFAHLAREGLVTVHPKKGTYVSLIDLDLAAQIIFMRTQVEYAVMSHIASNPDAQLFKALEENLQMQQEQIRQGVNDEEFYFIDSQFHGLCMRSMRKTKLWEMIQRMDVHYSRYRRLDYKATRQKHVFETLLKEHKQLYQYMKNGEPAKLKYALTAHLYGGFFRINTRFETEYPELLTKNGKSVEDLLLEIKVLLNEAQKG</sequence>
<dbReference type="SUPFAM" id="SSF48008">
    <property type="entry name" value="GntR ligand-binding domain-like"/>
    <property type="match status" value="1"/>
</dbReference>
<dbReference type="EMBL" id="CP002541">
    <property type="protein sequence ID" value="ADY14335.1"/>
    <property type="molecule type" value="Genomic_DNA"/>
</dbReference>
<keyword evidence="3" id="KW-0804">Transcription</keyword>
<dbReference type="PANTHER" id="PTHR43537:SF5">
    <property type="entry name" value="UXU OPERON TRANSCRIPTIONAL REGULATOR"/>
    <property type="match status" value="1"/>
</dbReference>
<keyword evidence="2" id="KW-0238">DNA-binding</keyword>
<dbReference type="GO" id="GO:0003700">
    <property type="term" value="F:DNA-binding transcription factor activity"/>
    <property type="evidence" value="ECO:0007669"/>
    <property type="project" value="InterPro"/>
</dbReference>
<dbReference type="PROSITE" id="PS50949">
    <property type="entry name" value="HTH_GNTR"/>
    <property type="match status" value="1"/>
</dbReference>
<dbReference type="HOGENOM" id="CLU_017584_5_2_12"/>
<reference evidence="6" key="1">
    <citation type="submission" date="2011-02" db="EMBL/GenBank/DDBJ databases">
        <title>Complete sequence of Spirochaeta sp. Buddy.</title>
        <authorList>
            <person name="Lucas S."/>
            <person name="Copeland A."/>
            <person name="Lapidus A."/>
            <person name="Cheng J.-F."/>
            <person name="Goodwin L."/>
            <person name="Pitluck S."/>
            <person name="Zeytun A."/>
            <person name="Detter J.C."/>
            <person name="Han C."/>
            <person name="Tapia R."/>
            <person name="Land M."/>
            <person name="Hauser L."/>
            <person name="Kyrpides N."/>
            <person name="Ivanova N."/>
            <person name="Mikhailova N."/>
            <person name="Pagani I."/>
            <person name="Ritalahti K.M."/>
            <person name="Loeffler F.E."/>
            <person name="Woyke T."/>
        </authorList>
    </citation>
    <scope>NUCLEOTIDE SEQUENCE [LARGE SCALE GENOMIC DNA]</scope>
    <source>
        <strain evidence="6">ATCC BAA-1886 / DSM 22777 / Buddy</strain>
    </source>
</reference>
<keyword evidence="6" id="KW-1185">Reference proteome</keyword>
<dbReference type="RefSeq" id="WP_013608180.1">
    <property type="nucleotide sequence ID" value="NC_015152.1"/>
</dbReference>
<feature type="domain" description="HTH gntR-type" evidence="4">
    <location>
        <begin position="13"/>
        <end position="80"/>
    </location>
</feature>
<name>F0RSD5_SPHGB</name>
<dbReference type="InterPro" id="IPR036388">
    <property type="entry name" value="WH-like_DNA-bd_sf"/>
</dbReference>
<dbReference type="Gene3D" id="1.20.120.530">
    <property type="entry name" value="GntR ligand-binding domain-like"/>
    <property type="match status" value="1"/>
</dbReference>
<dbReference type="OrthoDB" id="362718at2"/>
<dbReference type="SMART" id="SM00895">
    <property type="entry name" value="FCD"/>
    <property type="match status" value="1"/>
</dbReference>
<dbReference type="Proteomes" id="UP000008466">
    <property type="component" value="Chromosome"/>
</dbReference>
<dbReference type="SUPFAM" id="SSF46785">
    <property type="entry name" value="Winged helix' DNA-binding domain"/>
    <property type="match status" value="1"/>
</dbReference>
<gene>
    <name evidence="5" type="ordered locus">SpiBuddy_2524</name>
</gene>
<accession>F0RSD5</accession>
<dbReference type="InterPro" id="IPR008920">
    <property type="entry name" value="TF_FadR/GntR_C"/>
</dbReference>